<evidence type="ECO:0000313" key="1">
    <source>
        <dbReference type="EMBL" id="TEB39847.1"/>
    </source>
</evidence>
<comment type="caution">
    <text evidence="1">The sequence shown here is derived from an EMBL/GenBank/DDBJ whole genome shotgun (WGS) entry which is preliminary data.</text>
</comment>
<dbReference type="EMBL" id="QPFP01000001">
    <property type="protein sequence ID" value="TEB39847.1"/>
    <property type="molecule type" value="Genomic_DNA"/>
</dbReference>
<evidence type="ECO:0000313" key="2">
    <source>
        <dbReference type="Proteomes" id="UP000298030"/>
    </source>
</evidence>
<sequence length="59" mass="6678">MCTAESGSEKYLEYGQESVELNNRSAEKRFLGTKLVAPICEVSKVRTVRRNLARKNSND</sequence>
<proteinExistence type="predicted"/>
<dbReference type="Proteomes" id="UP000298030">
    <property type="component" value="Unassembled WGS sequence"/>
</dbReference>
<accession>A0A4Y7U073</accession>
<protein>
    <submittedName>
        <fullName evidence="1">Uncharacterized protein</fullName>
    </submittedName>
</protein>
<feature type="non-terminal residue" evidence="1">
    <location>
        <position position="59"/>
    </location>
</feature>
<name>A0A4Y7U073_COPMI</name>
<gene>
    <name evidence="1" type="ORF">FA13DRAFT_1724061</name>
</gene>
<dbReference type="AlphaFoldDB" id="A0A4Y7U073"/>
<keyword evidence="2" id="KW-1185">Reference proteome</keyword>
<reference evidence="1 2" key="1">
    <citation type="journal article" date="2019" name="Nat. Ecol. Evol.">
        <title>Megaphylogeny resolves global patterns of mushroom evolution.</title>
        <authorList>
            <person name="Varga T."/>
            <person name="Krizsan K."/>
            <person name="Foldi C."/>
            <person name="Dima B."/>
            <person name="Sanchez-Garcia M."/>
            <person name="Sanchez-Ramirez S."/>
            <person name="Szollosi G.J."/>
            <person name="Szarkandi J.G."/>
            <person name="Papp V."/>
            <person name="Albert L."/>
            <person name="Andreopoulos W."/>
            <person name="Angelini C."/>
            <person name="Antonin V."/>
            <person name="Barry K.W."/>
            <person name="Bougher N.L."/>
            <person name="Buchanan P."/>
            <person name="Buyck B."/>
            <person name="Bense V."/>
            <person name="Catcheside P."/>
            <person name="Chovatia M."/>
            <person name="Cooper J."/>
            <person name="Damon W."/>
            <person name="Desjardin D."/>
            <person name="Finy P."/>
            <person name="Geml J."/>
            <person name="Haridas S."/>
            <person name="Hughes K."/>
            <person name="Justo A."/>
            <person name="Karasinski D."/>
            <person name="Kautmanova I."/>
            <person name="Kiss B."/>
            <person name="Kocsube S."/>
            <person name="Kotiranta H."/>
            <person name="LaButti K.M."/>
            <person name="Lechner B.E."/>
            <person name="Liimatainen K."/>
            <person name="Lipzen A."/>
            <person name="Lukacs Z."/>
            <person name="Mihaltcheva S."/>
            <person name="Morgado L.N."/>
            <person name="Niskanen T."/>
            <person name="Noordeloos M.E."/>
            <person name="Ohm R.A."/>
            <person name="Ortiz-Santana B."/>
            <person name="Ovrebo C."/>
            <person name="Racz N."/>
            <person name="Riley R."/>
            <person name="Savchenko A."/>
            <person name="Shiryaev A."/>
            <person name="Soop K."/>
            <person name="Spirin V."/>
            <person name="Szebenyi C."/>
            <person name="Tomsovsky M."/>
            <person name="Tulloss R.E."/>
            <person name="Uehling J."/>
            <person name="Grigoriev I.V."/>
            <person name="Vagvolgyi C."/>
            <person name="Papp T."/>
            <person name="Martin F.M."/>
            <person name="Miettinen O."/>
            <person name="Hibbett D.S."/>
            <person name="Nagy L.G."/>
        </authorList>
    </citation>
    <scope>NUCLEOTIDE SEQUENCE [LARGE SCALE GENOMIC DNA]</scope>
    <source>
        <strain evidence="1 2">FP101781</strain>
    </source>
</reference>
<organism evidence="1 2">
    <name type="scientific">Coprinellus micaceus</name>
    <name type="common">Glistening ink-cap mushroom</name>
    <name type="synonym">Coprinus micaceus</name>
    <dbReference type="NCBI Taxonomy" id="71717"/>
    <lineage>
        <taxon>Eukaryota</taxon>
        <taxon>Fungi</taxon>
        <taxon>Dikarya</taxon>
        <taxon>Basidiomycota</taxon>
        <taxon>Agaricomycotina</taxon>
        <taxon>Agaricomycetes</taxon>
        <taxon>Agaricomycetidae</taxon>
        <taxon>Agaricales</taxon>
        <taxon>Agaricineae</taxon>
        <taxon>Psathyrellaceae</taxon>
        <taxon>Coprinellus</taxon>
    </lineage>
</organism>